<sequence>MSQKDHNNGQTDASNGEHNRPVSHTEEAFTWTSDGLKEVNEKLSDYQFGRDHANSQK</sequence>
<evidence type="ECO:0000256" key="1">
    <source>
        <dbReference type="SAM" id="MobiDB-lite"/>
    </source>
</evidence>
<dbReference type="Proteomes" id="UP000199283">
    <property type="component" value="Unassembled WGS sequence"/>
</dbReference>
<dbReference type="AlphaFoldDB" id="A0A1H7LC64"/>
<feature type="compositionally biased region" description="Basic and acidic residues" evidence="1">
    <location>
        <begin position="15"/>
        <end position="27"/>
    </location>
</feature>
<evidence type="ECO:0000313" key="2">
    <source>
        <dbReference type="EMBL" id="SEK96534.1"/>
    </source>
</evidence>
<dbReference type="EMBL" id="FNZQ01000002">
    <property type="protein sequence ID" value="SEK96534.1"/>
    <property type="molecule type" value="Genomic_DNA"/>
</dbReference>
<evidence type="ECO:0000313" key="3">
    <source>
        <dbReference type="Proteomes" id="UP000199283"/>
    </source>
</evidence>
<dbReference type="RefSeq" id="WP_175495811.1">
    <property type="nucleotide sequence ID" value="NZ_FNZQ01000002.1"/>
</dbReference>
<protein>
    <submittedName>
        <fullName evidence="2">Uncharacterized protein</fullName>
    </submittedName>
</protein>
<organism evidence="2 3">
    <name type="scientific">Jannaschia helgolandensis</name>
    <dbReference type="NCBI Taxonomy" id="188906"/>
    <lineage>
        <taxon>Bacteria</taxon>
        <taxon>Pseudomonadati</taxon>
        <taxon>Pseudomonadota</taxon>
        <taxon>Alphaproteobacteria</taxon>
        <taxon>Rhodobacterales</taxon>
        <taxon>Roseobacteraceae</taxon>
        <taxon>Jannaschia</taxon>
    </lineage>
</organism>
<dbReference type="STRING" id="188906.SAMN04488526_1682"/>
<accession>A0A1H7LC64</accession>
<name>A0A1H7LC64_9RHOB</name>
<gene>
    <name evidence="2" type="ORF">SAMN04488526_1682</name>
</gene>
<keyword evidence="3" id="KW-1185">Reference proteome</keyword>
<reference evidence="2 3" key="1">
    <citation type="submission" date="2016-10" db="EMBL/GenBank/DDBJ databases">
        <authorList>
            <person name="de Groot N.N."/>
        </authorList>
    </citation>
    <scope>NUCLEOTIDE SEQUENCE [LARGE SCALE GENOMIC DNA]</scope>
    <source>
        <strain evidence="2 3">DSM 14858</strain>
    </source>
</reference>
<feature type="region of interest" description="Disordered" evidence="1">
    <location>
        <begin position="1"/>
        <end position="33"/>
    </location>
</feature>
<proteinExistence type="predicted"/>